<dbReference type="PANTHER" id="PTHR21047">
    <property type="entry name" value="DTDP-6-DEOXY-D-GLUCOSE-3,5 EPIMERASE"/>
    <property type="match status" value="1"/>
</dbReference>
<dbReference type="Proteomes" id="UP000266089">
    <property type="component" value="Unassembled WGS sequence"/>
</dbReference>
<comment type="caution">
    <text evidence="3">The sequence shown here is derived from an EMBL/GenBank/DDBJ whole genome shotgun (WGS) entry which is preliminary data.</text>
</comment>
<dbReference type="InterPro" id="IPR000888">
    <property type="entry name" value="RmlC-like"/>
</dbReference>
<dbReference type="OrthoDB" id="9800680at2"/>
<evidence type="ECO:0000313" key="3">
    <source>
        <dbReference type="EMBL" id="RIH75293.1"/>
    </source>
</evidence>
<organism evidence="3 4">
    <name type="scientific">Meiothermus taiwanensis</name>
    <dbReference type="NCBI Taxonomy" id="172827"/>
    <lineage>
        <taxon>Bacteria</taxon>
        <taxon>Thermotogati</taxon>
        <taxon>Deinococcota</taxon>
        <taxon>Deinococci</taxon>
        <taxon>Thermales</taxon>
        <taxon>Thermaceae</taxon>
        <taxon>Meiothermus</taxon>
    </lineage>
</organism>
<accession>A0A399DV41</accession>
<dbReference type="EMBL" id="QWKX01000072">
    <property type="protein sequence ID" value="RIH75293.1"/>
    <property type="molecule type" value="Genomic_DNA"/>
</dbReference>
<name>A0A399DV41_9DEIN</name>
<reference evidence="3 4" key="1">
    <citation type="submission" date="2018-08" db="EMBL/GenBank/DDBJ databases">
        <title>Meiothermus cateniformans JCM 15151 genome sequencing project.</title>
        <authorList>
            <person name="Da Costa M.S."/>
            <person name="Albuquerque L."/>
            <person name="Raposo P."/>
            <person name="Froufe H.J.C."/>
            <person name="Barroso C.S."/>
            <person name="Egas C."/>
        </authorList>
    </citation>
    <scope>NUCLEOTIDE SEQUENCE [LARGE SCALE GENOMIC DNA]</scope>
    <source>
        <strain evidence="3 4">JCM 15151</strain>
    </source>
</reference>
<keyword evidence="3" id="KW-0413">Isomerase</keyword>
<dbReference type="InterPro" id="IPR011051">
    <property type="entry name" value="RmlC_Cupin_sf"/>
</dbReference>
<gene>
    <name evidence="3" type="primary">rmlC</name>
    <name evidence="3" type="ORF">Mcate_02305</name>
</gene>
<dbReference type="InterPro" id="IPR014710">
    <property type="entry name" value="RmlC-like_jellyroll"/>
</dbReference>
<sequence length="177" mass="19841">MTLDEQVRIAISYQNYSAPPPIEGVVSFSLKKHRALEGAFMEYLRLKDGRVEGFPTPFEARQISLSWAVPGRINAFHLHPKRTQDELWCVVQGALLVWLVDVRADSPTKGTKRSFLLSGEAPSLLYIPSGVAHGYRAGHQGALLLYAMNDQFNPSDPNEGRLPWDFFGAELWAEDRG</sequence>
<dbReference type="GO" id="GO:0008830">
    <property type="term" value="F:dTDP-4-dehydrorhamnose 3,5-epimerase activity"/>
    <property type="evidence" value="ECO:0007669"/>
    <property type="project" value="UniProtKB-EC"/>
</dbReference>
<feature type="active site" description="Proton donor" evidence="1">
    <location>
        <position position="146"/>
    </location>
</feature>
<dbReference type="AlphaFoldDB" id="A0A399DV41"/>
<feature type="active site" description="Proton acceptor" evidence="1">
    <location>
        <position position="77"/>
    </location>
</feature>
<dbReference type="GO" id="GO:0019305">
    <property type="term" value="P:dTDP-rhamnose biosynthetic process"/>
    <property type="evidence" value="ECO:0007669"/>
    <property type="project" value="TreeGrafter"/>
</dbReference>
<evidence type="ECO:0000313" key="4">
    <source>
        <dbReference type="Proteomes" id="UP000266089"/>
    </source>
</evidence>
<dbReference type="Pfam" id="PF00908">
    <property type="entry name" value="dTDP_sugar_isom"/>
    <property type="match status" value="1"/>
</dbReference>
<dbReference type="PANTHER" id="PTHR21047:SF2">
    <property type="entry name" value="THYMIDINE DIPHOSPHO-4-KETO-RHAMNOSE 3,5-EPIMERASE"/>
    <property type="match status" value="1"/>
</dbReference>
<dbReference type="GO" id="GO:0000271">
    <property type="term" value="P:polysaccharide biosynthetic process"/>
    <property type="evidence" value="ECO:0007669"/>
    <property type="project" value="TreeGrafter"/>
</dbReference>
<proteinExistence type="predicted"/>
<dbReference type="EC" id="5.1.3.13" evidence="3"/>
<feature type="site" description="Participates in a stacking interaction with the thymidine ring of dTDP-4-oxo-6-deoxyglucose" evidence="2">
    <location>
        <position position="152"/>
    </location>
</feature>
<dbReference type="Gene3D" id="2.60.120.10">
    <property type="entry name" value="Jelly Rolls"/>
    <property type="match status" value="1"/>
</dbReference>
<protein>
    <submittedName>
        <fullName evidence="3">dTDP-4-dehydrorhamnose 3,5-epimerase</fullName>
        <ecNumber evidence="3">5.1.3.13</ecNumber>
    </submittedName>
</protein>
<evidence type="ECO:0000256" key="2">
    <source>
        <dbReference type="PIRSR" id="PIRSR600888-3"/>
    </source>
</evidence>
<dbReference type="RefSeq" id="WP_027888867.1">
    <property type="nucleotide sequence ID" value="NZ_JBHSXZ010000010.1"/>
</dbReference>
<dbReference type="SUPFAM" id="SSF51182">
    <property type="entry name" value="RmlC-like cupins"/>
    <property type="match status" value="1"/>
</dbReference>
<evidence type="ECO:0000256" key="1">
    <source>
        <dbReference type="PIRSR" id="PIRSR600888-1"/>
    </source>
</evidence>
<dbReference type="GO" id="GO:0005829">
    <property type="term" value="C:cytosol"/>
    <property type="evidence" value="ECO:0007669"/>
    <property type="project" value="TreeGrafter"/>
</dbReference>